<sequence length="704" mass="79859">MGSLGELTVTNWSVIWSRGLTGFSHPCPLFFKLKPADLRAVTIPGWHNRRRVKADQQISPESAAGVHLLQSLWRDPLVLLPQLSRHPSDKIPLILANESNRESLPSRVALNAPPPYRSWGTTGADPDSEASTRISEIGTFWRLGATPIHHHSHKEKAENLHQAGSTSVVRPRAFAMALSENTTFEPSAAELINLRKILDRCKVPDVGQFALLPELAVDQHYCFALERFGTTSRIFDNSYYEEEVLSVVMNEEKLDEVLQNDAQAKGVPESHFPPKRRRARPMRSKAPLLSPLNLPRLYESTNPSPLHTPSISFSEAQGSIVEGGIMSPSSSVRPSLSLSVSENRGVHFRIPTATDSVVSFMSEYSHSSWHPQRQQKRRRDSLMQFFRRSSNGGSLYKDRGLSPNNQLSPPSIAEVPELSSDKSHESQDLSSLQSISASTRTSTSSFIDALNPTLSMSDQHAISIFKNTQRFRSLQWRCDCEALRFSDFAQHQRVALALIVGRNRVYLEDRKRAKLAGFKKKQQEALELLENRHVGKELEELERHRLATEDTSARNATALKFVRKRINLLGENATPEHYMRLEEETSAMDRLASRHEREMQGLIRTQEREKLDLLRQQEKDVEDYQKSLEDDMLFSVQTKLDALGMNMVRLNELIEDRKARLASRWYIRLQIARMEVPETAHIKGPLLLTTLELPPEFISAFSYT</sequence>
<evidence type="ECO:0000313" key="3">
    <source>
        <dbReference type="Proteomes" id="UP000433883"/>
    </source>
</evidence>
<proteinExistence type="predicted"/>
<reference evidence="2 3" key="1">
    <citation type="submission" date="2019-11" db="EMBL/GenBank/DDBJ databases">
        <title>Venturia inaequalis Genome Resource.</title>
        <authorList>
            <person name="Lichtner F.J."/>
        </authorList>
    </citation>
    <scope>NUCLEOTIDE SEQUENCE [LARGE SCALE GENOMIC DNA]</scope>
    <source>
        <strain evidence="2">Bline_iso_100314</strain>
    </source>
</reference>
<feature type="compositionally biased region" description="Basic residues" evidence="1">
    <location>
        <begin position="273"/>
        <end position="283"/>
    </location>
</feature>
<name>A0A8H3V7Z1_VENIN</name>
<feature type="region of interest" description="Disordered" evidence="1">
    <location>
        <begin position="259"/>
        <end position="285"/>
    </location>
</feature>
<organism evidence="2 3">
    <name type="scientific">Venturia inaequalis</name>
    <name type="common">Apple scab fungus</name>
    <dbReference type="NCBI Taxonomy" id="5025"/>
    <lineage>
        <taxon>Eukaryota</taxon>
        <taxon>Fungi</taxon>
        <taxon>Dikarya</taxon>
        <taxon>Ascomycota</taxon>
        <taxon>Pezizomycotina</taxon>
        <taxon>Dothideomycetes</taxon>
        <taxon>Pleosporomycetidae</taxon>
        <taxon>Venturiales</taxon>
        <taxon>Venturiaceae</taxon>
        <taxon>Venturia</taxon>
    </lineage>
</organism>
<evidence type="ECO:0000313" key="2">
    <source>
        <dbReference type="EMBL" id="KAE9982791.1"/>
    </source>
</evidence>
<dbReference type="Proteomes" id="UP000433883">
    <property type="component" value="Unassembled WGS sequence"/>
</dbReference>
<evidence type="ECO:0000256" key="1">
    <source>
        <dbReference type="SAM" id="MobiDB-lite"/>
    </source>
</evidence>
<gene>
    <name evidence="2" type="ORF">BLS_005373</name>
</gene>
<accession>A0A8H3V7Z1</accession>
<dbReference type="EMBL" id="WNWQ01000037">
    <property type="protein sequence ID" value="KAE9982791.1"/>
    <property type="molecule type" value="Genomic_DNA"/>
</dbReference>
<dbReference type="AlphaFoldDB" id="A0A8H3V7Z1"/>
<comment type="caution">
    <text evidence="2">The sequence shown here is derived from an EMBL/GenBank/DDBJ whole genome shotgun (WGS) entry which is preliminary data.</text>
</comment>
<feature type="region of interest" description="Disordered" evidence="1">
    <location>
        <begin position="390"/>
        <end position="436"/>
    </location>
</feature>
<protein>
    <submittedName>
        <fullName evidence="2">Uncharacterized protein</fullName>
    </submittedName>
</protein>